<sequence length="291" mass="31372">MSFGKQDNARCPFRGPVFRQPWGELTSDNLFSTFTGTLCSYPTNITALGLHEILGCPNVTIHPRPAQAFGTDAWADPALVSPYMAQRLDGMSTIIWISGSTPAREAASASQITRQILFIWNQMPQAASVIKGILNTQIHTFPSTGTPLKSSRSVLRGFKEHNGVLGMLTPRGKAIGFGGLALQDQRLSTSRTSLASPNSIKHTLTEANSKSYALLGAVTDPNSSQKIANSGFDGVVEHQGNAGDSGKPRSKRSHSTTQGLKKAQDQLQLLSGAALSMVAYQRLRLRPTYFL</sequence>
<dbReference type="HOGENOM" id="CLU_956767_0_0_1"/>
<dbReference type="AlphaFoldDB" id="A0A0C9TI53"/>
<proteinExistence type="predicted"/>
<reference evidence="3" key="2">
    <citation type="submission" date="2015-01" db="EMBL/GenBank/DDBJ databases">
        <title>Evolutionary Origins and Diversification of the Mycorrhizal Mutualists.</title>
        <authorList>
            <consortium name="DOE Joint Genome Institute"/>
            <consortium name="Mycorrhizal Genomics Consortium"/>
            <person name="Kohler A."/>
            <person name="Kuo A."/>
            <person name="Nagy L.G."/>
            <person name="Floudas D."/>
            <person name="Copeland A."/>
            <person name="Barry K.W."/>
            <person name="Cichocki N."/>
            <person name="Veneault-Fourrey C."/>
            <person name="LaButti K."/>
            <person name="Lindquist E.A."/>
            <person name="Lipzen A."/>
            <person name="Lundell T."/>
            <person name="Morin E."/>
            <person name="Murat C."/>
            <person name="Riley R."/>
            <person name="Ohm R."/>
            <person name="Sun H."/>
            <person name="Tunlid A."/>
            <person name="Henrissat B."/>
            <person name="Grigoriev I.V."/>
            <person name="Hibbett D.S."/>
            <person name="Martin F."/>
        </authorList>
    </citation>
    <scope>NUCLEOTIDE SEQUENCE [LARGE SCALE GENOMIC DNA]</scope>
    <source>
        <strain evidence="3">ATCC 200175</strain>
    </source>
</reference>
<name>A0A0C9TI53_PAXIN</name>
<reference evidence="2 3" key="1">
    <citation type="submission" date="2014-06" db="EMBL/GenBank/DDBJ databases">
        <authorList>
            <consortium name="DOE Joint Genome Institute"/>
            <person name="Kuo A."/>
            <person name="Kohler A."/>
            <person name="Nagy L.G."/>
            <person name="Floudas D."/>
            <person name="Copeland A."/>
            <person name="Barry K.W."/>
            <person name="Cichocki N."/>
            <person name="Veneault-Fourrey C."/>
            <person name="LaButti K."/>
            <person name="Lindquist E.A."/>
            <person name="Lipzen A."/>
            <person name="Lundell T."/>
            <person name="Morin E."/>
            <person name="Murat C."/>
            <person name="Sun H."/>
            <person name="Tunlid A."/>
            <person name="Henrissat B."/>
            <person name="Grigoriev I.V."/>
            <person name="Hibbett D.S."/>
            <person name="Martin F."/>
            <person name="Nordberg H.P."/>
            <person name="Cantor M.N."/>
            <person name="Hua S.X."/>
        </authorList>
    </citation>
    <scope>NUCLEOTIDE SEQUENCE [LARGE SCALE GENOMIC DNA]</scope>
    <source>
        <strain evidence="2 3">ATCC 200175</strain>
    </source>
</reference>
<evidence type="ECO:0000313" key="2">
    <source>
        <dbReference type="EMBL" id="KIJ07602.1"/>
    </source>
</evidence>
<evidence type="ECO:0000256" key="1">
    <source>
        <dbReference type="SAM" id="MobiDB-lite"/>
    </source>
</evidence>
<organism evidence="2 3">
    <name type="scientific">Paxillus involutus ATCC 200175</name>
    <dbReference type="NCBI Taxonomy" id="664439"/>
    <lineage>
        <taxon>Eukaryota</taxon>
        <taxon>Fungi</taxon>
        <taxon>Dikarya</taxon>
        <taxon>Basidiomycota</taxon>
        <taxon>Agaricomycotina</taxon>
        <taxon>Agaricomycetes</taxon>
        <taxon>Agaricomycetidae</taxon>
        <taxon>Boletales</taxon>
        <taxon>Paxilineae</taxon>
        <taxon>Paxillaceae</taxon>
        <taxon>Paxillus</taxon>
    </lineage>
</organism>
<dbReference type="Proteomes" id="UP000053647">
    <property type="component" value="Unassembled WGS sequence"/>
</dbReference>
<evidence type="ECO:0000313" key="3">
    <source>
        <dbReference type="Proteomes" id="UP000053647"/>
    </source>
</evidence>
<gene>
    <name evidence="2" type="ORF">PAXINDRAFT_182435</name>
</gene>
<keyword evidence="3" id="KW-1185">Reference proteome</keyword>
<dbReference type="EMBL" id="KN819838">
    <property type="protein sequence ID" value="KIJ07602.1"/>
    <property type="molecule type" value="Genomic_DNA"/>
</dbReference>
<protein>
    <submittedName>
        <fullName evidence="2">Uncharacterized protein</fullName>
    </submittedName>
</protein>
<accession>A0A0C9TI53</accession>
<feature type="region of interest" description="Disordered" evidence="1">
    <location>
        <begin position="234"/>
        <end position="263"/>
    </location>
</feature>